<proteinExistence type="predicted"/>
<dbReference type="EMBL" id="JYDJ01001009">
    <property type="protein sequence ID" value="KRX32875.1"/>
    <property type="molecule type" value="Genomic_DNA"/>
</dbReference>
<organism evidence="4 5">
    <name type="scientific">Trichinella murrelli</name>
    <dbReference type="NCBI Taxonomy" id="144512"/>
    <lineage>
        <taxon>Eukaryota</taxon>
        <taxon>Metazoa</taxon>
        <taxon>Ecdysozoa</taxon>
        <taxon>Nematoda</taxon>
        <taxon>Enoplea</taxon>
        <taxon>Dorylaimia</taxon>
        <taxon>Trichinellida</taxon>
        <taxon>Trichinellidae</taxon>
        <taxon>Trichinella</taxon>
    </lineage>
</organism>
<protein>
    <submittedName>
        <fullName evidence="4">Uncharacterized protein</fullName>
    </submittedName>
</protein>
<accession>A0A0V0T6R5</accession>
<evidence type="ECO:0000313" key="2">
    <source>
        <dbReference type="EMBL" id="KRX32595.1"/>
    </source>
</evidence>
<reference evidence="4 5" key="1">
    <citation type="submission" date="2015-01" db="EMBL/GenBank/DDBJ databases">
        <title>Evolution of Trichinella species and genotypes.</title>
        <authorList>
            <person name="Korhonen P.K."/>
            <person name="Edoardo P."/>
            <person name="Giuseppe L.R."/>
            <person name="Gasser R.B."/>
        </authorList>
    </citation>
    <scope>NUCLEOTIDE SEQUENCE [LARGE SCALE GENOMIC DNA]</scope>
    <source>
        <strain evidence="4">ISS417</strain>
    </source>
</reference>
<dbReference type="Proteomes" id="UP000055048">
    <property type="component" value="Unassembled WGS sequence"/>
</dbReference>
<keyword evidence="1" id="KW-1133">Transmembrane helix</keyword>
<evidence type="ECO:0000313" key="4">
    <source>
        <dbReference type="EMBL" id="KRX34735.1"/>
    </source>
</evidence>
<feature type="transmembrane region" description="Helical" evidence="1">
    <location>
        <begin position="52"/>
        <end position="69"/>
    </location>
</feature>
<name>A0A0V0T6R5_9BILA</name>
<keyword evidence="5" id="KW-1185">Reference proteome</keyword>
<evidence type="ECO:0000313" key="3">
    <source>
        <dbReference type="EMBL" id="KRX32875.1"/>
    </source>
</evidence>
<dbReference type="EMBL" id="JYDJ01001130">
    <property type="protein sequence ID" value="KRX32595.1"/>
    <property type="molecule type" value="Genomic_DNA"/>
</dbReference>
<dbReference type="EMBL" id="JYDJ01000521">
    <property type="protein sequence ID" value="KRX34735.1"/>
    <property type="molecule type" value="Genomic_DNA"/>
</dbReference>
<comment type="caution">
    <text evidence="4">The sequence shown here is derived from an EMBL/GenBank/DDBJ whole genome shotgun (WGS) entry which is preliminary data.</text>
</comment>
<evidence type="ECO:0000256" key="1">
    <source>
        <dbReference type="SAM" id="Phobius"/>
    </source>
</evidence>
<gene>
    <name evidence="2" type="ORF">T05_10648</name>
    <name evidence="4" type="ORF">T05_12058</name>
    <name evidence="3" type="ORF">T05_14058</name>
</gene>
<sequence length="91" mass="10248">MVNPTDRAKMRLAQVQQFGAGTFGPILFFAGFAFKIFAFFNYSNIINFATSFLWFGYLLPHWVAVPYLCQLSPGFGEFTLSGHNTDVELPV</sequence>
<keyword evidence="1" id="KW-0812">Transmembrane</keyword>
<keyword evidence="1" id="KW-0472">Membrane</keyword>
<evidence type="ECO:0000313" key="5">
    <source>
        <dbReference type="Proteomes" id="UP000055048"/>
    </source>
</evidence>
<feature type="transmembrane region" description="Helical" evidence="1">
    <location>
        <begin position="20"/>
        <end position="40"/>
    </location>
</feature>
<dbReference type="AlphaFoldDB" id="A0A0V0T6R5"/>